<feature type="chain" id="PRO_5043852499" description="Kazal-like domain-containing protein" evidence="1">
    <location>
        <begin position="17"/>
        <end position="110"/>
    </location>
</feature>
<proteinExistence type="predicted"/>
<keyword evidence="3" id="KW-1185">Reference proteome</keyword>
<keyword evidence="1" id="KW-0732">Signal</keyword>
<organism evidence="2 3">
    <name type="scientific">Hyaloperonospora brassicae</name>
    <name type="common">Brassica downy mildew</name>
    <name type="synonym">Peronospora brassicae</name>
    <dbReference type="NCBI Taxonomy" id="162125"/>
    <lineage>
        <taxon>Eukaryota</taxon>
        <taxon>Sar</taxon>
        <taxon>Stramenopiles</taxon>
        <taxon>Oomycota</taxon>
        <taxon>Peronosporomycetes</taxon>
        <taxon>Peronosporales</taxon>
        <taxon>Peronosporaceae</taxon>
        <taxon>Hyaloperonospora</taxon>
    </lineage>
</organism>
<comment type="caution">
    <text evidence="2">The sequence shown here is derived from an EMBL/GenBank/DDBJ whole genome shotgun (WGS) entry which is preliminary data.</text>
</comment>
<dbReference type="Gene3D" id="3.30.60.30">
    <property type="match status" value="1"/>
</dbReference>
<dbReference type="SUPFAM" id="SSF100895">
    <property type="entry name" value="Kazal-type serine protease inhibitors"/>
    <property type="match status" value="1"/>
</dbReference>
<dbReference type="AlphaFoldDB" id="A0AAV0UWC6"/>
<accession>A0AAV0UWC6</accession>
<feature type="signal peptide" evidence="1">
    <location>
        <begin position="1"/>
        <end position="16"/>
    </location>
</feature>
<sequence>MMMTIVLTCLPSVAHALDRANQLDVVGTVRGRSINLHYDDVEENKQEHKCYDLTITREVDPVCASNGKKYANPSTYEFHKCLTSALEELDLQVVDMEVCLDAELEDNHYK</sequence>
<evidence type="ECO:0008006" key="4">
    <source>
        <dbReference type="Google" id="ProtNLM"/>
    </source>
</evidence>
<evidence type="ECO:0000256" key="1">
    <source>
        <dbReference type="SAM" id="SignalP"/>
    </source>
</evidence>
<dbReference type="InterPro" id="IPR036058">
    <property type="entry name" value="Kazal_dom_sf"/>
</dbReference>
<dbReference type="Proteomes" id="UP001162031">
    <property type="component" value="Unassembled WGS sequence"/>
</dbReference>
<name>A0AAV0UWC6_HYABA</name>
<protein>
    <recommendedName>
        <fullName evidence="4">Kazal-like domain-containing protein</fullName>
    </recommendedName>
</protein>
<evidence type="ECO:0000313" key="2">
    <source>
        <dbReference type="EMBL" id="CAI5739744.1"/>
    </source>
</evidence>
<gene>
    <name evidence="2" type="ORF">HBR001_LOCUS7925</name>
</gene>
<reference evidence="2" key="1">
    <citation type="submission" date="2022-12" db="EMBL/GenBank/DDBJ databases">
        <authorList>
            <person name="Webb A."/>
        </authorList>
    </citation>
    <scope>NUCLEOTIDE SEQUENCE</scope>
    <source>
        <strain evidence="2">Hp1</strain>
    </source>
</reference>
<evidence type="ECO:0000313" key="3">
    <source>
        <dbReference type="Proteomes" id="UP001162031"/>
    </source>
</evidence>
<dbReference type="EMBL" id="CANTFL010001429">
    <property type="protein sequence ID" value="CAI5739744.1"/>
    <property type="molecule type" value="Genomic_DNA"/>
</dbReference>